<keyword evidence="2" id="KW-1185">Reference proteome</keyword>
<proteinExistence type="predicted"/>
<dbReference type="AlphaFoldDB" id="A0A9Q1C392"/>
<sequence>MIYNRLITLKIMADRSLDDIIKERNFSGVGRRGRQRTEQCCKRWRRSERQV</sequence>
<evidence type="ECO:0000313" key="1">
    <source>
        <dbReference type="EMBL" id="KAJ8037191.1"/>
    </source>
</evidence>
<dbReference type="Proteomes" id="UP001152320">
    <property type="component" value="Chromosome 8"/>
</dbReference>
<comment type="caution">
    <text evidence="1">The sequence shown here is derived from an EMBL/GenBank/DDBJ whole genome shotgun (WGS) entry which is preliminary data.</text>
</comment>
<accession>A0A9Q1C392</accession>
<dbReference type="EMBL" id="JAIZAY010000008">
    <property type="protein sequence ID" value="KAJ8037191.1"/>
    <property type="molecule type" value="Genomic_DNA"/>
</dbReference>
<organism evidence="1 2">
    <name type="scientific">Holothuria leucospilota</name>
    <name type="common">Black long sea cucumber</name>
    <name type="synonym">Mertensiothuria leucospilota</name>
    <dbReference type="NCBI Taxonomy" id="206669"/>
    <lineage>
        <taxon>Eukaryota</taxon>
        <taxon>Metazoa</taxon>
        <taxon>Echinodermata</taxon>
        <taxon>Eleutherozoa</taxon>
        <taxon>Echinozoa</taxon>
        <taxon>Holothuroidea</taxon>
        <taxon>Aspidochirotacea</taxon>
        <taxon>Aspidochirotida</taxon>
        <taxon>Holothuriidae</taxon>
        <taxon>Holothuria</taxon>
    </lineage>
</organism>
<reference evidence="1" key="1">
    <citation type="submission" date="2021-10" db="EMBL/GenBank/DDBJ databases">
        <title>Tropical sea cucumber genome reveals ecological adaptation and Cuvierian tubules defense mechanism.</title>
        <authorList>
            <person name="Chen T."/>
        </authorList>
    </citation>
    <scope>NUCLEOTIDE SEQUENCE</scope>
    <source>
        <strain evidence="1">Nanhai2018</strain>
        <tissue evidence="1">Muscle</tissue>
    </source>
</reference>
<protein>
    <submittedName>
        <fullName evidence="1">Uncharacterized protein</fullName>
    </submittedName>
</protein>
<name>A0A9Q1C392_HOLLE</name>
<gene>
    <name evidence="1" type="ORF">HOLleu_17944</name>
</gene>
<evidence type="ECO:0000313" key="2">
    <source>
        <dbReference type="Proteomes" id="UP001152320"/>
    </source>
</evidence>